<dbReference type="InParanoid" id="A0A2G5CT24"/>
<sequence length="651" mass="73366">MDSETKYRFDQTTTNTIVSMSSSIEDSSLKNVNEKQESLSNVVQEQIPEEIVEKEISCIIDCILVKEKREMVENNVDCINVKESSKAEIKIKLSETEDSLFIDESDKFDSSVSKEKQEIFGDELKVVTDSVLELIEEQSCKHVEENFESLLGKEDVKDMMDSSAISDNGSANVLGINGDLNVVKSDVEVEEMSCFGKGERHCLEADAKQCMGAVMKSGCDSVEQEGLMALGKKRAGNHTENVKQQMFSKDDNCFNRNVKGKVSETHVNQQFGQKKGNGAKIRYSRHEMESLRFLNVGEQQRMWNEILYLRMGPVVAQEYQDIAHTKSQKQCSDHVVNRQRSVKRKDNDLILHMPKKKEGGSILGEVCHQDKEHNLQVNIVGKKRSQNLGSFREENQIHSACSGHANDESADVLENECDESVGSESEDEFDNIQRPAFLVEGDPDFDSGPPQDGLEYLRRVRWEAAQIPKVKVAKLIKINLKSEQTVYMPMIADIAKCPEHLLPSKHWEDDFLADFSELRLALIRLDSLSLQKSNHLKRHLNIKEDDSGRFSGDPMLSTVLGMDAVSRASMLRSRIRSLEAMNTLPRNECAWLYALSAVVDTPLDADTGASLRCLLRKCAQLRSEKSDCDDEVVMLNILVTISGRYFGQSEN</sequence>
<dbReference type="AlphaFoldDB" id="A0A2G5CT24"/>
<dbReference type="GO" id="GO:0000387">
    <property type="term" value="P:spliceosomal snRNP assembly"/>
    <property type="evidence" value="ECO:0007669"/>
    <property type="project" value="InterPro"/>
</dbReference>
<name>A0A2G5CT24_AQUCA</name>
<evidence type="ECO:0008006" key="4">
    <source>
        <dbReference type="Google" id="ProtNLM"/>
    </source>
</evidence>
<dbReference type="GO" id="GO:0005634">
    <property type="term" value="C:nucleus"/>
    <property type="evidence" value="ECO:0007669"/>
    <property type="project" value="TreeGrafter"/>
</dbReference>
<dbReference type="EMBL" id="KZ305054">
    <property type="protein sequence ID" value="PIA34435.1"/>
    <property type="molecule type" value="Genomic_DNA"/>
</dbReference>
<keyword evidence="3" id="KW-1185">Reference proteome</keyword>
<accession>A0A2G5CT24</accession>
<dbReference type="InterPro" id="IPR035426">
    <property type="entry name" value="Gemin2/Brr1"/>
</dbReference>
<evidence type="ECO:0000256" key="1">
    <source>
        <dbReference type="ARBA" id="ARBA00025758"/>
    </source>
</evidence>
<dbReference type="PANTHER" id="PTHR12794:SF0">
    <property type="entry name" value="GEM-ASSOCIATED PROTEIN 2"/>
    <property type="match status" value="1"/>
</dbReference>
<dbReference type="OrthoDB" id="428895at2759"/>
<protein>
    <recommendedName>
        <fullName evidence="4">Gem-associated protein 2</fullName>
    </recommendedName>
</protein>
<dbReference type="GO" id="GO:0032797">
    <property type="term" value="C:SMN complex"/>
    <property type="evidence" value="ECO:0007669"/>
    <property type="project" value="TreeGrafter"/>
</dbReference>
<gene>
    <name evidence="2" type="ORF">AQUCO_03700003v1</name>
</gene>
<reference evidence="2 3" key="1">
    <citation type="submission" date="2017-09" db="EMBL/GenBank/DDBJ databases">
        <title>WGS assembly of Aquilegia coerulea Goldsmith.</title>
        <authorList>
            <person name="Hodges S."/>
            <person name="Kramer E."/>
            <person name="Nordborg M."/>
            <person name="Tomkins J."/>
            <person name="Borevitz J."/>
            <person name="Derieg N."/>
            <person name="Yan J."/>
            <person name="Mihaltcheva S."/>
            <person name="Hayes R.D."/>
            <person name="Rokhsar D."/>
        </authorList>
    </citation>
    <scope>NUCLEOTIDE SEQUENCE [LARGE SCALE GENOMIC DNA]</scope>
    <source>
        <strain evidence="3">cv. Goldsmith</strain>
    </source>
</reference>
<dbReference type="Proteomes" id="UP000230069">
    <property type="component" value="Unassembled WGS sequence"/>
</dbReference>
<comment type="similarity">
    <text evidence="1">Belongs to the gemin-2 family.</text>
</comment>
<organism evidence="2 3">
    <name type="scientific">Aquilegia coerulea</name>
    <name type="common">Rocky mountain columbine</name>
    <dbReference type="NCBI Taxonomy" id="218851"/>
    <lineage>
        <taxon>Eukaryota</taxon>
        <taxon>Viridiplantae</taxon>
        <taxon>Streptophyta</taxon>
        <taxon>Embryophyta</taxon>
        <taxon>Tracheophyta</taxon>
        <taxon>Spermatophyta</taxon>
        <taxon>Magnoliopsida</taxon>
        <taxon>Ranunculales</taxon>
        <taxon>Ranunculaceae</taxon>
        <taxon>Thalictroideae</taxon>
        <taxon>Aquilegia</taxon>
    </lineage>
</organism>
<dbReference type="Gene3D" id="1.20.58.1070">
    <property type="match status" value="1"/>
</dbReference>
<proteinExistence type="inferred from homology"/>
<dbReference type="Pfam" id="PF04938">
    <property type="entry name" value="SIP1"/>
    <property type="match status" value="1"/>
</dbReference>
<evidence type="ECO:0000313" key="3">
    <source>
        <dbReference type="Proteomes" id="UP000230069"/>
    </source>
</evidence>
<dbReference type="PANTHER" id="PTHR12794">
    <property type="entry name" value="GEMIN2"/>
    <property type="match status" value="1"/>
</dbReference>
<dbReference type="STRING" id="218851.A0A2G5CT24"/>
<evidence type="ECO:0000313" key="2">
    <source>
        <dbReference type="EMBL" id="PIA34435.1"/>
    </source>
</evidence>
<dbReference type="FunCoup" id="A0A2G5CT24">
    <property type="interactions" value="1011"/>
</dbReference>